<dbReference type="Proteomes" id="UP000308133">
    <property type="component" value="Unassembled WGS sequence"/>
</dbReference>
<gene>
    <name evidence="2" type="ORF">C1H76_0616</name>
</gene>
<name>A0A4U7B7M9_9PEZI</name>
<organism evidence="2 3">
    <name type="scientific">Elsinoe australis</name>
    <dbReference type="NCBI Taxonomy" id="40998"/>
    <lineage>
        <taxon>Eukaryota</taxon>
        <taxon>Fungi</taxon>
        <taxon>Dikarya</taxon>
        <taxon>Ascomycota</taxon>
        <taxon>Pezizomycotina</taxon>
        <taxon>Dothideomycetes</taxon>
        <taxon>Dothideomycetidae</taxon>
        <taxon>Myriangiales</taxon>
        <taxon>Elsinoaceae</taxon>
        <taxon>Elsinoe</taxon>
    </lineage>
</organism>
<sequence length="136" mass="14158">MAPTFSERELTQLGHAMMSIKGTVELDYDKFASNTGLTMSSARSTWSRLYKKIKETHGGEASPAAHKGARKGKKGKAEAASDPVTPGGAGLTTPGSSGSFAGSTGIKRSSDDTDVDGGVEDGGMPVKRPRVKVEKD</sequence>
<proteinExistence type="predicted"/>
<feature type="compositionally biased region" description="Polar residues" evidence="1">
    <location>
        <begin position="93"/>
        <end position="102"/>
    </location>
</feature>
<protein>
    <submittedName>
        <fullName evidence="2">Uncharacterized protein</fullName>
    </submittedName>
</protein>
<evidence type="ECO:0000313" key="3">
    <source>
        <dbReference type="Proteomes" id="UP000308133"/>
    </source>
</evidence>
<dbReference type="EMBL" id="PTQR01000008">
    <property type="protein sequence ID" value="TKX27069.1"/>
    <property type="molecule type" value="Genomic_DNA"/>
</dbReference>
<dbReference type="AlphaFoldDB" id="A0A4U7B7M9"/>
<reference evidence="2 3" key="1">
    <citation type="submission" date="2018-02" db="EMBL/GenBank/DDBJ databases">
        <title>Draft genome sequences of Elsinoe sp., causing black scab on jojoba.</title>
        <authorList>
            <person name="Stodart B."/>
            <person name="Jeffress S."/>
            <person name="Ash G."/>
            <person name="Arun Chinnappa K."/>
        </authorList>
    </citation>
    <scope>NUCLEOTIDE SEQUENCE [LARGE SCALE GENOMIC DNA]</scope>
    <source>
        <strain evidence="2 3">Hillstone_2</strain>
    </source>
</reference>
<comment type="caution">
    <text evidence="2">The sequence shown here is derived from an EMBL/GenBank/DDBJ whole genome shotgun (WGS) entry which is preliminary data.</text>
</comment>
<evidence type="ECO:0000256" key="1">
    <source>
        <dbReference type="SAM" id="MobiDB-lite"/>
    </source>
</evidence>
<evidence type="ECO:0000313" key="2">
    <source>
        <dbReference type="EMBL" id="TKX27069.1"/>
    </source>
</evidence>
<feature type="region of interest" description="Disordered" evidence="1">
    <location>
        <begin position="55"/>
        <end position="136"/>
    </location>
</feature>
<accession>A0A4U7B7M9</accession>